<dbReference type="Proteomes" id="UP000178520">
    <property type="component" value="Unassembled WGS sequence"/>
</dbReference>
<evidence type="ECO:0000313" key="1">
    <source>
        <dbReference type="EMBL" id="OGM97906.1"/>
    </source>
</evidence>
<name>A0A1F8EAK9_9BACT</name>
<proteinExistence type="predicted"/>
<sequence length="131" mass="15468">MANNPSFLAVNNDRFSSYIIYVADRRNARIFAPSHFLAQTTLRVFGKRIHIVFALPKSDIQHKFSLRRWLKPELREFQRCNMPAINEINDLSTIYRIARQSVRMPSQNSVRLAMFNSFQHFAKYRTARNFG</sequence>
<comment type="caution">
    <text evidence="1">The sequence shown here is derived from an EMBL/GenBank/DDBJ whole genome shotgun (WGS) entry which is preliminary data.</text>
</comment>
<dbReference type="AlphaFoldDB" id="A0A1F8EAK9"/>
<dbReference type="EMBL" id="MGJA01000007">
    <property type="protein sequence ID" value="OGM97906.1"/>
    <property type="molecule type" value="Genomic_DNA"/>
</dbReference>
<accession>A0A1F8EAK9</accession>
<reference evidence="1 2" key="1">
    <citation type="journal article" date="2016" name="Nat. Commun.">
        <title>Thousands of microbial genomes shed light on interconnected biogeochemical processes in an aquifer system.</title>
        <authorList>
            <person name="Anantharaman K."/>
            <person name="Brown C.T."/>
            <person name="Hug L.A."/>
            <person name="Sharon I."/>
            <person name="Castelle C.J."/>
            <person name="Probst A.J."/>
            <person name="Thomas B.C."/>
            <person name="Singh A."/>
            <person name="Wilkins M.J."/>
            <person name="Karaoz U."/>
            <person name="Brodie E.L."/>
            <person name="Williams K.H."/>
            <person name="Hubbard S.S."/>
            <person name="Banfield J.F."/>
        </authorList>
    </citation>
    <scope>NUCLEOTIDE SEQUENCE [LARGE SCALE GENOMIC DNA]</scope>
</reference>
<gene>
    <name evidence="1" type="ORF">A2735_03025</name>
</gene>
<protein>
    <submittedName>
        <fullName evidence="1">Uncharacterized protein</fullName>
    </submittedName>
</protein>
<organism evidence="1 2">
    <name type="scientific">Candidatus Yanofskybacteria bacterium RIFCSPHIGHO2_01_FULL_41_21</name>
    <dbReference type="NCBI Taxonomy" id="1802660"/>
    <lineage>
        <taxon>Bacteria</taxon>
        <taxon>Candidatus Yanofskyibacteriota</taxon>
    </lineage>
</organism>
<evidence type="ECO:0000313" key="2">
    <source>
        <dbReference type="Proteomes" id="UP000178520"/>
    </source>
</evidence>